<evidence type="ECO:0000256" key="6">
    <source>
        <dbReference type="ARBA" id="ARBA00056337"/>
    </source>
</evidence>
<dbReference type="InterPro" id="IPR028581">
    <property type="entry name" value="DeoC_typeI"/>
</dbReference>
<keyword evidence="4 7" id="KW-0704">Schiff base</keyword>
<dbReference type="InterPro" id="IPR013785">
    <property type="entry name" value="Aldolase_TIM"/>
</dbReference>
<dbReference type="PANTHER" id="PTHR10889">
    <property type="entry name" value="DEOXYRIBOSE-PHOSPHATE ALDOLASE"/>
    <property type="match status" value="1"/>
</dbReference>
<gene>
    <name evidence="7" type="primary">deoC</name>
    <name evidence="8" type="ORF">HMPREF9470_04837</name>
</gene>
<dbReference type="SMART" id="SM01133">
    <property type="entry name" value="DeoC"/>
    <property type="match status" value="1"/>
</dbReference>
<comment type="similarity">
    <text evidence="1 7">Belongs to the DeoC/FbaB aldolase family. DeoC type 1 subfamily.</text>
</comment>
<comment type="catalytic activity">
    <reaction evidence="5 7">
        <text>2-deoxy-D-ribose 5-phosphate = D-glyceraldehyde 3-phosphate + acetaldehyde</text>
        <dbReference type="Rhea" id="RHEA:12821"/>
        <dbReference type="ChEBI" id="CHEBI:15343"/>
        <dbReference type="ChEBI" id="CHEBI:59776"/>
        <dbReference type="ChEBI" id="CHEBI:62877"/>
        <dbReference type="EC" id="4.1.2.4"/>
    </reaction>
</comment>
<evidence type="ECO:0000256" key="1">
    <source>
        <dbReference type="ARBA" id="ARBA00010936"/>
    </source>
</evidence>
<evidence type="ECO:0000256" key="2">
    <source>
        <dbReference type="ARBA" id="ARBA00022490"/>
    </source>
</evidence>
<dbReference type="Gene3D" id="3.20.20.70">
    <property type="entry name" value="Aldolase class I"/>
    <property type="match status" value="1"/>
</dbReference>
<dbReference type="EMBL" id="ADLK01000038">
    <property type="protein sequence ID" value="KMW14376.1"/>
    <property type="molecule type" value="Genomic_DNA"/>
</dbReference>
<feature type="active site" description="Schiff-base intermediate with acetaldehyde" evidence="7">
    <location>
        <position position="156"/>
    </location>
</feature>
<dbReference type="GeneID" id="93166964"/>
<feature type="active site" description="Proton donor/acceptor" evidence="7">
    <location>
        <position position="188"/>
    </location>
</feature>
<dbReference type="FunFam" id="3.20.20.70:FF:000044">
    <property type="entry name" value="Deoxyribose-phosphate aldolase"/>
    <property type="match status" value="1"/>
</dbReference>
<comment type="subcellular location">
    <subcellularLocation>
        <location evidence="7">Cytoplasm</location>
    </subcellularLocation>
</comment>
<keyword evidence="3 7" id="KW-0456">Lyase</keyword>
<evidence type="ECO:0000256" key="7">
    <source>
        <dbReference type="HAMAP-Rule" id="MF_00114"/>
    </source>
</evidence>
<dbReference type="PANTHER" id="PTHR10889:SF1">
    <property type="entry name" value="DEOXYRIBOSE-PHOSPHATE ALDOLASE"/>
    <property type="match status" value="1"/>
</dbReference>
<comment type="function">
    <text evidence="6 7">Catalyzes a reversible aldol reaction between acetaldehyde and D-glyceraldehyde 3-phosphate to generate 2-deoxy-D-ribose 5-phosphate.</text>
</comment>
<dbReference type="OrthoDB" id="9778711at2"/>
<dbReference type="InterPro" id="IPR002915">
    <property type="entry name" value="DeoC/FbaB/LacD_aldolase"/>
</dbReference>
<dbReference type="CDD" id="cd00959">
    <property type="entry name" value="DeoC"/>
    <property type="match status" value="1"/>
</dbReference>
<accession>A0A0J9BQC0</accession>
<dbReference type="PATRIC" id="fig|742734.4.peg.5181"/>
<evidence type="ECO:0000313" key="9">
    <source>
        <dbReference type="Proteomes" id="UP000037392"/>
    </source>
</evidence>
<dbReference type="GO" id="GO:0009264">
    <property type="term" value="P:deoxyribonucleotide catabolic process"/>
    <property type="evidence" value="ECO:0007669"/>
    <property type="project" value="UniProtKB-UniRule"/>
</dbReference>
<name>A0A0J9BQC0_9FIRM</name>
<dbReference type="GO" id="GO:0016052">
    <property type="term" value="P:carbohydrate catabolic process"/>
    <property type="evidence" value="ECO:0007669"/>
    <property type="project" value="TreeGrafter"/>
</dbReference>
<dbReference type="SUPFAM" id="SSF51569">
    <property type="entry name" value="Aldolase"/>
    <property type="match status" value="1"/>
</dbReference>
<proteinExistence type="inferred from homology"/>
<dbReference type="Pfam" id="PF01791">
    <property type="entry name" value="DeoC"/>
    <property type="match status" value="1"/>
</dbReference>
<dbReference type="GO" id="GO:0006018">
    <property type="term" value="P:2-deoxyribose 1-phosphate catabolic process"/>
    <property type="evidence" value="ECO:0007669"/>
    <property type="project" value="UniProtKB-UniRule"/>
</dbReference>
<dbReference type="PIRSF" id="PIRSF001357">
    <property type="entry name" value="DeoC"/>
    <property type="match status" value="1"/>
</dbReference>
<dbReference type="Proteomes" id="UP000037392">
    <property type="component" value="Unassembled WGS sequence"/>
</dbReference>
<protein>
    <recommendedName>
        <fullName evidence="7">Deoxyribose-phosphate aldolase</fullName>
        <shortName evidence="7">DERA</shortName>
        <ecNumber evidence="7">4.1.2.4</ecNumber>
    </recommendedName>
    <alternativeName>
        <fullName evidence="7">2-deoxy-D-ribose 5-phosphate aldolase</fullName>
    </alternativeName>
    <alternativeName>
        <fullName evidence="7">Phosphodeoxyriboaldolase</fullName>
        <shortName evidence="7">Deoxyriboaldolase</shortName>
    </alternativeName>
</protein>
<dbReference type="UniPathway" id="UPA00002">
    <property type="reaction ID" value="UER00468"/>
</dbReference>
<comment type="pathway">
    <text evidence="7">Carbohydrate degradation; 2-deoxy-D-ribose 1-phosphate degradation; D-glyceraldehyde 3-phosphate and acetaldehyde from 2-deoxy-alpha-D-ribose 1-phosphate: step 2/2.</text>
</comment>
<evidence type="ECO:0000256" key="5">
    <source>
        <dbReference type="ARBA" id="ARBA00048791"/>
    </source>
</evidence>
<dbReference type="EC" id="4.1.2.4" evidence="7"/>
<dbReference type="AlphaFoldDB" id="A0A0J9BQC0"/>
<feature type="active site" description="Proton donor/acceptor" evidence="7">
    <location>
        <position position="92"/>
    </location>
</feature>
<dbReference type="GO" id="GO:0005737">
    <property type="term" value="C:cytoplasm"/>
    <property type="evidence" value="ECO:0007669"/>
    <property type="project" value="UniProtKB-SubCell"/>
</dbReference>
<keyword evidence="2 7" id="KW-0963">Cytoplasm</keyword>
<dbReference type="RefSeq" id="WP_048930897.1">
    <property type="nucleotide sequence ID" value="NZ_KQ235883.1"/>
</dbReference>
<dbReference type="NCBIfam" id="TIGR00126">
    <property type="entry name" value="deoC"/>
    <property type="match status" value="1"/>
</dbReference>
<dbReference type="InterPro" id="IPR011343">
    <property type="entry name" value="DeoC"/>
</dbReference>
<evidence type="ECO:0000256" key="4">
    <source>
        <dbReference type="ARBA" id="ARBA00023270"/>
    </source>
</evidence>
<evidence type="ECO:0000313" key="8">
    <source>
        <dbReference type="EMBL" id="KMW14376.1"/>
    </source>
</evidence>
<dbReference type="HAMAP" id="MF_00114">
    <property type="entry name" value="DeoC_type1"/>
    <property type="match status" value="1"/>
</dbReference>
<dbReference type="GO" id="GO:0004139">
    <property type="term" value="F:deoxyribose-phosphate aldolase activity"/>
    <property type="evidence" value="ECO:0007669"/>
    <property type="project" value="UniProtKB-UniRule"/>
</dbReference>
<organism evidence="8 9">
    <name type="scientific">[Clostridium] citroniae WAL-19142</name>
    <dbReference type="NCBI Taxonomy" id="742734"/>
    <lineage>
        <taxon>Bacteria</taxon>
        <taxon>Bacillati</taxon>
        <taxon>Bacillota</taxon>
        <taxon>Clostridia</taxon>
        <taxon>Lachnospirales</taxon>
        <taxon>Lachnospiraceae</taxon>
        <taxon>Enterocloster</taxon>
    </lineage>
</organism>
<reference evidence="8 9" key="1">
    <citation type="submission" date="2011-04" db="EMBL/GenBank/DDBJ databases">
        <title>The Genome Sequence of Clostridium citroniae WAL-19142.</title>
        <authorList>
            <consortium name="The Broad Institute Genome Sequencing Platform"/>
            <person name="Earl A."/>
            <person name="Ward D."/>
            <person name="Feldgarden M."/>
            <person name="Gevers D."/>
            <person name="Warren Y.A."/>
            <person name="Tyrrell K.L."/>
            <person name="Citron D.M."/>
            <person name="Goldstein E.J."/>
            <person name="Daigneault M."/>
            <person name="Allen-Vercoe E."/>
            <person name="Young S.K."/>
            <person name="Zeng Q."/>
            <person name="Gargeya S."/>
            <person name="Fitzgerald M."/>
            <person name="Haas B."/>
            <person name="Abouelleil A."/>
            <person name="Alvarado L."/>
            <person name="Arachchi H.M."/>
            <person name="Berlin A."/>
            <person name="Brown A."/>
            <person name="Chapman S.B."/>
            <person name="Chen Z."/>
            <person name="Dunbar C."/>
            <person name="Freedman E."/>
            <person name="Gearin G."/>
            <person name="Gellesch M."/>
            <person name="Goldberg J."/>
            <person name="Griggs A."/>
            <person name="Gujja S."/>
            <person name="Heilman E.R."/>
            <person name="Heiman D."/>
            <person name="Howarth C."/>
            <person name="Larson L."/>
            <person name="Lui A."/>
            <person name="MacDonald P.J."/>
            <person name="Mehta T."/>
            <person name="Montmayeur A."/>
            <person name="Murphy C."/>
            <person name="Neiman D."/>
            <person name="Pearson M."/>
            <person name="Priest M."/>
            <person name="Roberts A."/>
            <person name="Saif S."/>
            <person name="Shea T."/>
            <person name="Shenoy N."/>
            <person name="Sisk P."/>
            <person name="Stolte C."/>
            <person name="Sykes S."/>
            <person name="White J."/>
            <person name="Yandava C."/>
            <person name="Wortman J."/>
            <person name="Nusbaum C."/>
            <person name="Birren B."/>
        </authorList>
    </citation>
    <scope>NUCLEOTIDE SEQUENCE [LARGE SCALE GENOMIC DNA]</scope>
    <source>
        <strain evidence="8 9">WAL-19142</strain>
    </source>
</reference>
<sequence length="222" mass="23910">MNRNELARYIDQTTLKPGMNHDYVAKFCRNAKENHFASVCILPNMIETAAEALKDSDTKVCTVISFPLGFDWPDVKIHETEDALDKGAQEIDLVMNVSALKSERYDIIIEELDGVVKASHARGAIVKLIIETPLLTNDQIVKACGLAEQHGVDIVKTSTGFSAMLPRSTSVDDVKLIRSSVKPETGIKAAGGIRTTADTLAMIEAGATRIGASAGEEIIGGL</sequence>
<comment type="caution">
    <text evidence="8">The sequence shown here is derived from an EMBL/GenBank/DDBJ whole genome shotgun (WGS) entry which is preliminary data.</text>
</comment>
<evidence type="ECO:0000256" key="3">
    <source>
        <dbReference type="ARBA" id="ARBA00023239"/>
    </source>
</evidence>